<name>A0A327KPD1_9BRAD</name>
<reference evidence="4 5" key="1">
    <citation type="submission" date="2017-07" db="EMBL/GenBank/DDBJ databases">
        <title>Draft Genome Sequences of Select Purple Nonsulfur Bacteria.</title>
        <authorList>
            <person name="Lasarre B."/>
            <person name="Mckinlay J.B."/>
        </authorList>
    </citation>
    <scope>NUCLEOTIDE SEQUENCE [LARGE SCALE GENOMIC DNA]</scope>
    <source>
        <strain evidence="4 5">DSM 11907</strain>
    </source>
</reference>
<feature type="domain" description="Aldehyde dehydrogenase" evidence="2">
    <location>
        <begin position="38"/>
        <end position="460"/>
    </location>
</feature>
<dbReference type="PANTHER" id="PTHR43111">
    <property type="entry name" value="ALDEHYDE DEHYDROGENASE B-RELATED"/>
    <property type="match status" value="1"/>
</dbReference>
<dbReference type="SUPFAM" id="SSF54637">
    <property type="entry name" value="Thioesterase/thiol ester dehydrase-isomerase"/>
    <property type="match status" value="1"/>
</dbReference>
<dbReference type="GO" id="GO:0016620">
    <property type="term" value="F:oxidoreductase activity, acting on the aldehyde or oxo group of donors, NAD or NADP as acceptor"/>
    <property type="evidence" value="ECO:0007669"/>
    <property type="project" value="InterPro"/>
</dbReference>
<keyword evidence="5" id="KW-1185">Reference proteome</keyword>
<dbReference type="Gene3D" id="3.10.129.10">
    <property type="entry name" value="Hotdog Thioesterase"/>
    <property type="match status" value="1"/>
</dbReference>
<dbReference type="NCBIfam" id="TIGR02278">
    <property type="entry name" value="PaaN-DH"/>
    <property type="match status" value="1"/>
</dbReference>
<dbReference type="PANTHER" id="PTHR43111:SF1">
    <property type="entry name" value="ALDEHYDE DEHYDROGENASE B-RELATED"/>
    <property type="match status" value="1"/>
</dbReference>
<dbReference type="Pfam" id="PF00171">
    <property type="entry name" value="Aldedh"/>
    <property type="match status" value="1"/>
</dbReference>
<protein>
    <submittedName>
        <fullName evidence="4">Phenylacetic acid degradation bifunctional protein PaaZ</fullName>
    </submittedName>
</protein>
<dbReference type="InterPro" id="IPR016161">
    <property type="entry name" value="Ald_DH/histidinol_DH"/>
</dbReference>
<dbReference type="InterPro" id="IPR016163">
    <property type="entry name" value="Ald_DH_C"/>
</dbReference>
<comment type="caution">
    <text evidence="4">The sequence shown here is derived from an EMBL/GenBank/DDBJ whole genome shotgun (WGS) entry which is preliminary data.</text>
</comment>
<evidence type="ECO:0000259" key="3">
    <source>
        <dbReference type="Pfam" id="PF01575"/>
    </source>
</evidence>
<dbReference type="EMBL" id="NPEU01000046">
    <property type="protein sequence ID" value="RAI40231.1"/>
    <property type="molecule type" value="Genomic_DNA"/>
</dbReference>
<evidence type="ECO:0000313" key="4">
    <source>
        <dbReference type="EMBL" id="RAI40231.1"/>
    </source>
</evidence>
<dbReference type="InterPro" id="IPR002539">
    <property type="entry name" value="MaoC-like_dom"/>
</dbReference>
<feature type="domain" description="MaoC-like" evidence="3">
    <location>
        <begin position="557"/>
        <end position="669"/>
    </location>
</feature>
<dbReference type="InterPro" id="IPR015590">
    <property type="entry name" value="Aldehyde_DH_dom"/>
</dbReference>
<sequence length="702" mass="74472">MTATTAAPTPAPTLATTPATLQSFVQDRWVTPTHGLAEIRSAIDGRVVAYASSDGVDFSAAVRHARTVGGPALRALTFHERADRLKALATFLSERKEQLYALSADTGATKRDNFFDIDGGIGTLFAYASRGRRELPAERFVIEGDTEALSRGGTFVGLHVLTPLNGVAVHINAFNFPCWGMLEKLAPAILAGMPVITKPATATAYVAEAVVRLIVEANLLPKGALQLVCGSAGDLLDHLGGQDVVSFTGSADTSDRLRNHPVIGRNAVRFIAERDSLNAAVLGPDAVPGTPELDLFVKEVVREMTVKAGQKCTAIRRVLVPRALAAPVTEAIKAQLDKITVGDPRREEVRMGPLASLSQRAAVREAVADLIAEAEIIAGDPLVAAPIGGDMATGAFMAPVLLACADPLAARRVHTIEPFGPVATVMPYDTLDDAVAIVAKGEGSLVASVFTHDDQVADALVFGLAPFHGRVLIVDRDCAKESTGHGSPLPGLVHGGPGRAGGGEEMGGLRGVFHYMQRTALQGSPARLAALTRRWLKGAPAPVAEVHPFRRDYDALTIGDSVETDSRRITIADIEHFADFTGDAFYAHMDEAAAKANPFFPGRVAHGYLILSFAAGLFVDPAPGPLLANYGLDNLRFLKPVSPGDAIKVRLTVKEKRPARKPEYGEVRWDVEVFNQDGETVARYDLLTMSARRDPASSAAAA</sequence>
<dbReference type="Pfam" id="PF01575">
    <property type="entry name" value="MaoC_dehydratas"/>
    <property type="match status" value="1"/>
</dbReference>
<dbReference type="CDD" id="cd07128">
    <property type="entry name" value="ALDH_MaoC-N"/>
    <property type="match status" value="1"/>
</dbReference>
<dbReference type="AlphaFoldDB" id="A0A327KPD1"/>
<dbReference type="Gene3D" id="3.40.605.10">
    <property type="entry name" value="Aldehyde Dehydrogenase, Chain A, domain 1"/>
    <property type="match status" value="1"/>
</dbReference>
<accession>A0A327KPD1</accession>
<evidence type="ECO:0000259" key="2">
    <source>
        <dbReference type="Pfam" id="PF00171"/>
    </source>
</evidence>
<organism evidence="4 5">
    <name type="scientific">Rhodoplanes elegans</name>
    <dbReference type="NCBI Taxonomy" id="29408"/>
    <lineage>
        <taxon>Bacteria</taxon>
        <taxon>Pseudomonadati</taxon>
        <taxon>Pseudomonadota</taxon>
        <taxon>Alphaproteobacteria</taxon>
        <taxon>Hyphomicrobiales</taxon>
        <taxon>Nitrobacteraceae</taxon>
        <taxon>Rhodoplanes</taxon>
    </lineage>
</organism>
<dbReference type="Gene3D" id="3.40.309.10">
    <property type="entry name" value="Aldehyde Dehydrogenase, Chain A, domain 2"/>
    <property type="match status" value="1"/>
</dbReference>
<dbReference type="InterPro" id="IPR029069">
    <property type="entry name" value="HotDog_dom_sf"/>
</dbReference>
<dbReference type="SUPFAM" id="SSF53720">
    <property type="entry name" value="ALDH-like"/>
    <property type="match status" value="1"/>
</dbReference>
<dbReference type="NCBIfam" id="NF008868">
    <property type="entry name" value="PRK11903.1"/>
    <property type="match status" value="1"/>
</dbReference>
<evidence type="ECO:0000313" key="5">
    <source>
        <dbReference type="Proteomes" id="UP000248863"/>
    </source>
</evidence>
<evidence type="ECO:0000256" key="1">
    <source>
        <dbReference type="ARBA" id="ARBA00023002"/>
    </source>
</evidence>
<gene>
    <name evidence="4" type="primary">paaN</name>
    <name evidence="4" type="ORF">CH338_06870</name>
</gene>
<proteinExistence type="predicted"/>
<dbReference type="OrthoDB" id="9759612at2"/>
<dbReference type="InterPro" id="IPR016162">
    <property type="entry name" value="Ald_DH_N"/>
</dbReference>
<dbReference type="InterPro" id="IPR011966">
    <property type="entry name" value="PaaN-DH"/>
</dbReference>
<dbReference type="Proteomes" id="UP000248863">
    <property type="component" value="Unassembled WGS sequence"/>
</dbReference>
<keyword evidence="1" id="KW-0560">Oxidoreductase</keyword>
<dbReference type="RefSeq" id="WP_111356388.1">
    <property type="nucleotide sequence ID" value="NZ_NHSK01000108.1"/>
</dbReference>